<dbReference type="InterPro" id="IPR010379">
    <property type="entry name" value="EzrA"/>
</dbReference>
<dbReference type="AlphaFoldDB" id="A0A7X2T4Z7"/>
<evidence type="ECO:0000256" key="4">
    <source>
        <dbReference type="ARBA" id="ARBA00023136"/>
    </source>
</evidence>
<gene>
    <name evidence="7" type="ORF">FYJ50_09640</name>
</gene>
<proteinExistence type="predicted"/>
<keyword evidence="8" id="KW-1185">Reference proteome</keyword>
<evidence type="ECO:0000256" key="2">
    <source>
        <dbReference type="ARBA" id="ARBA00022692"/>
    </source>
</evidence>
<comment type="caution">
    <text evidence="7">The sequence shown here is derived from an EMBL/GenBank/DDBJ whole genome shotgun (WGS) entry which is preliminary data.</text>
</comment>
<feature type="transmembrane region" description="Helical" evidence="6">
    <location>
        <begin position="34"/>
        <end position="55"/>
    </location>
</feature>
<organism evidence="7 8">
    <name type="scientific">Floccifex porci</name>
    <dbReference type="NCBI Taxonomy" id="2606629"/>
    <lineage>
        <taxon>Bacteria</taxon>
        <taxon>Bacillati</taxon>
        <taxon>Bacillota</taxon>
        <taxon>Erysipelotrichia</taxon>
        <taxon>Erysipelotrichales</taxon>
        <taxon>Erysipelotrichaceae</taxon>
        <taxon>Floccifex</taxon>
    </lineage>
</organism>
<keyword evidence="4 6" id="KW-0472">Membrane</keyword>
<accession>A0A7X2T4Z7</accession>
<keyword evidence="5" id="KW-0131">Cell cycle</keyword>
<dbReference type="GO" id="GO:0000921">
    <property type="term" value="P:septin ring assembly"/>
    <property type="evidence" value="ECO:0007669"/>
    <property type="project" value="InterPro"/>
</dbReference>
<dbReference type="RefSeq" id="WP_154461463.1">
    <property type="nucleotide sequence ID" value="NZ_JAQYTQ010000087.1"/>
</dbReference>
<evidence type="ECO:0000256" key="6">
    <source>
        <dbReference type="SAM" id="Phobius"/>
    </source>
</evidence>
<evidence type="ECO:0000256" key="1">
    <source>
        <dbReference type="ARBA" id="ARBA00004162"/>
    </source>
</evidence>
<keyword evidence="5" id="KW-0132">Cell division</keyword>
<keyword evidence="5" id="KW-0717">Septation</keyword>
<protein>
    <submittedName>
        <fullName evidence="7">Negative regulator of septation ring formation</fullName>
    </submittedName>
</protein>
<dbReference type="GO" id="GO:0005940">
    <property type="term" value="C:septin ring"/>
    <property type="evidence" value="ECO:0007669"/>
    <property type="project" value="InterPro"/>
</dbReference>
<name>A0A7X2T4Z7_9FIRM</name>
<dbReference type="EMBL" id="VUMM01000028">
    <property type="protein sequence ID" value="MSS02346.1"/>
    <property type="molecule type" value="Genomic_DNA"/>
</dbReference>
<reference evidence="7 8" key="1">
    <citation type="submission" date="2019-08" db="EMBL/GenBank/DDBJ databases">
        <title>In-depth cultivation of the pig gut microbiome towards novel bacterial diversity and tailored functional studies.</title>
        <authorList>
            <person name="Wylensek D."/>
            <person name="Hitch T.C.A."/>
            <person name="Clavel T."/>
        </authorList>
    </citation>
    <scope>NUCLEOTIDE SEQUENCE [LARGE SCALE GENOMIC DNA]</scope>
    <source>
        <strain evidence="7 8">LKV-178-WT-2G</strain>
    </source>
</reference>
<dbReference type="Proteomes" id="UP000470082">
    <property type="component" value="Unassembled WGS sequence"/>
</dbReference>
<keyword evidence="3 6" id="KW-1133">Transmembrane helix</keyword>
<dbReference type="GO" id="GO:0005886">
    <property type="term" value="C:plasma membrane"/>
    <property type="evidence" value="ECO:0007669"/>
    <property type="project" value="UniProtKB-SubCell"/>
</dbReference>
<evidence type="ECO:0000256" key="5">
    <source>
        <dbReference type="ARBA" id="ARBA00023210"/>
    </source>
</evidence>
<comment type="subcellular location">
    <subcellularLocation>
        <location evidence="1">Cell membrane</location>
        <topology evidence="1">Single-pass membrane protein</topology>
    </subcellularLocation>
</comment>
<evidence type="ECO:0000313" key="8">
    <source>
        <dbReference type="Proteomes" id="UP000470082"/>
    </source>
</evidence>
<evidence type="ECO:0000313" key="7">
    <source>
        <dbReference type="EMBL" id="MSS02346.1"/>
    </source>
</evidence>
<dbReference type="GO" id="GO:0000917">
    <property type="term" value="P:division septum assembly"/>
    <property type="evidence" value="ECO:0007669"/>
    <property type="project" value="UniProtKB-KW"/>
</dbReference>
<evidence type="ECO:0000256" key="3">
    <source>
        <dbReference type="ARBA" id="ARBA00022989"/>
    </source>
</evidence>
<sequence>MDSFLKIVSDIGSAIVKYFNTALDFALDHLSMEMIIYICIAFLVLILVLILSRTLKRKKIERRLKDLEIVMNEIRNNTLTFKYNKATAFARSNSDILEKVRAIAPRYENCIESIQRCESLFTLADDKVDAHKLKKARLAMDDLDEIIDETKEKIRIITQSLDLILIPEKEVREQSNAVKEQFGNLKKVYQANRTSFYDAGLYFDALLQEIENGFSGFEEWMFASEFNKAKEELDKLSKSIEETSSRIAAYPGYYEKAKVILPSALNEVSGNIETTENSDVEIDFDRLKANVSKADEQIKEVVSYLDKGNDKEAKNILDTLSEFILSIQDDLDKETKAYNEIHGDLQANLGLLDEVIVELKEIESLYSNIKDRFGLEDWSKRFVIAEQQVISLKKKREQVQKILSDSDTLSSQAIHDYRIYADEVNTFSQQIKAMKQMLVGASSDESRAQKQLIKLQLILNEVRLNASTRFLPSISDQFNEDIEEGERLITRVSDVLSHSPLDVQTLNADLQEAIDFIYKLYNNANNLIGIAIMVENAIVFGNRFRSSYPEMDSELTRAELCFQNGEYTKALKVAIQAIESLHPGIYEKLVARKDPAVMNTVQ</sequence>
<dbReference type="Pfam" id="PF06160">
    <property type="entry name" value="EzrA"/>
    <property type="match status" value="1"/>
</dbReference>
<keyword evidence="2 6" id="KW-0812">Transmembrane</keyword>